<reference evidence="3 4" key="1">
    <citation type="submission" date="2018-05" db="EMBL/GenBank/DDBJ databases">
        <title>Lujinxingia marina gen. nov. sp. nov., a new facultative anaerobic member of the class Deltaproteobacteria, and proposal of Lujinxingaceae fam. nov.</title>
        <authorList>
            <person name="Li C.-M."/>
        </authorList>
    </citation>
    <scope>NUCLEOTIDE SEQUENCE [LARGE SCALE GENOMIC DNA]</scope>
    <source>
        <strain evidence="3 4">B210</strain>
    </source>
</reference>
<dbReference type="AlphaFoldDB" id="A0A328CAZ9"/>
<evidence type="ECO:0000313" key="3">
    <source>
        <dbReference type="EMBL" id="RAL24710.1"/>
    </source>
</evidence>
<keyword evidence="2" id="KW-0732">Signal</keyword>
<proteinExistence type="predicted"/>
<keyword evidence="4" id="KW-1185">Reference proteome</keyword>
<dbReference type="EMBL" id="QHKO01000001">
    <property type="protein sequence ID" value="RAL24710.1"/>
    <property type="molecule type" value="Genomic_DNA"/>
</dbReference>
<dbReference type="OrthoDB" id="5511831at2"/>
<feature type="chain" id="PRO_5016304453" description="TonB C-terminal domain-containing protein" evidence="2">
    <location>
        <begin position="31"/>
        <end position="180"/>
    </location>
</feature>
<dbReference type="RefSeq" id="WP_111727882.1">
    <property type="nucleotide sequence ID" value="NZ_QHKO01000001.1"/>
</dbReference>
<evidence type="ECO:0000256" key="2">
    <source>
        <dbReference type="SAM" id="SignalP"/>
    </source>
</evidence>
<name>A0A328CAZ9_9DELT</name>
<protein>
    <recommendedName>
        <fullName evidence="5">TonB C-terminal domain-containing protein</fullName>
    </recommendedName>
</protein>
<feature type="signal peptide" evidence="2">
    <location>
        <begin position="1"/>
        <end position="30"/>
    </location>
</feature>
<organism evidence="3 4">
    <name type="scientific">Lujinxingia litoralis</name>
    <dbReference type="NCBI Taxonomy" id="2211119"/>
    <lineage>
        <taxon>Bacteria</taxon>
        <taxon>Deltaproteobacteria</taxon>
        <taxon>Bradymonadales</taxon>
        <taxon>Lujinxingiaceae</taxon>
        <taxon>Lujinxingia</taxon>
    </lineage>
</organism>
<dbReference type="Proteomes" id="UP000249169">
    <property type="component" value="Unassembled WGS sequence"/>
</dbReference>
<accession>A0A328CAZ9</accession>
<gene>
    <name evidence="3" type="ORF">DL240_00430</name>
</gene>
<sequence length="180" mass="19524">MQRRTSQIASQVAAMAMCFAVGLLLGPRLCAPPTPDAAEPVECPPPTERIVEVCPEAPAEREKPSPQPAKPSRPAPVKKDPPLPPSPPPTSAEDRQRLLSWARDQSLSLQGCPRDTGKTYRLSVHLELAADRTIEQVNLNAGPEELSEGLSQCLQRRIAAWKLPDDVAPSSQRLVFGLTL</sequence>
<feature type="compositionally biased region" description="Pro residues" evidence="1">
    <location>
        <begin position="65"/>
        <end position="74"/>
    </location>
</feature>
<comment type="caution">
    <text evidence="3">The sequence shown here is derived from an EMBL/GenBank/DDBJ whole genome shotgun (WGS) entry which is preliminary data.</text>
</comment>
<feature type="region of interest" description="Disordered" evidence="1">
    <location>
        <begin position="52"/>
        <end position="97"/>
    </location>
</feature>
<evidence type="ECO:0000256" key="1">
    <source>
        <dbReference type="SAM" id="MobiDB-lite"/>
    </source>
</evidence>
<evidence type="ECO:0000313" key="4">
    <source>
        <dbReference type="Proteomes" id="UP000249169"/>
    </source>
</evidence>
<evidence type="ECO:0008006" key="5">
    <source>
        <dbReference type="Google" id="ProtNLM"/>
    </source>
</evidence>